<reference evidence="14" key="1">
    <citation type="journal article" date="2021" name="PeerJ">
        <title>Extensive microbial diversity within the chicken gut microbiome revealed by metagenomics and culture.</title>
        <authorList>
            <person name="Gilroy R."/>
            <person name="Ravi A."/>
            <person name="Getino M."/>
            <person name="Pursley I."/>
            <person name="Horton D.L."/>
            <person name="Alikhan N.F."/>
            <person name="Baker D."/>
            <person name="Gharbi K."/>
            <person name="Hall N."/>
            <person name="Watson M."/>
            <person name="Adriaenssens E.M."/>
            <person name="Foster-Nyarko E."/>
            <person name="Jarju S."/>
            <person name="Secka A."/>
            <person name="Antonio M."/>
            <person name="Oren A."/>
            <person name="Chaudhuri R.R."/>
            <person name="La Ragione R."/>
            <person name="Hildebrand F."/>
            <person name="Pallen M.J."/>
        </authorList>
    </citation>
    <scope>NUCLEOTIDE SEQUENCE</scope>
    <source>
        <strain evidence="14">ChiGjej6B6-14162</strain>
    </source>
</reference>
<proteinExistence type="inferred from homology"/>
<dbReference type="Pfam" id="PF11638">
    <property type="entry name" value="DnaA_N"/>
    <property type="match status" value="1"/>
</dbReference>
<dbReference type="GO" id="GO:0005524">
    <property type="term" value="F:ATP binding"/>
    <property type="evidence" value="ECO:0007669"/>
    <property type="project" value="UniProtKB-UniRule"/>
</dbReference>
<dbReference type="InterPro" id="IPR027417">
    <property type="entry name" value="P-loop_NTPase"/>
</dbReference>
<dbReference type="Gene3D" id="1.10.8.60">
    <property type="match status" value="1"/>
</dbReference>
<evidence type="ECO:0000256" key="6">
    <source>
        <dbReference type="ARBA" id="ARBA00023121"/>
    </source>
</evidence>
<dbReference type="Gene3D" id="1.10.1750.10">
    <property type="match status" value="1"/>
</dbReference>
<dbReference type="HAMAP" id="MF_00377">
    <property type="entry name" value="DnaA_bact"/>
    <property type="match status" value="1"/>
</dbReference>
<dbReference type="SUPFAM" id="SSF48295">
    <property type="entry name" value="TrpR-like"/>
    <property type="match status" value="1"/>
</dbReference>
<feature type="binding site" evidence="8">
    <location>
        <position position="175"/>
    </location>
    <ligand>
        <name>ATP</name>
        <dbReference type="ChEBI" id="CHEBI:30616"/>
    </ligand>
</feature>
<comment type="subunit">
    <text evidence="8">Oligomerizes as a right-handed, spiral filament on DNA at oriC.</text>
</comment>
<dbReference type="CDD" id="cd00009">
    <property type="entry name" value="AAA"/>
    <property type="match status" value="1"/>
</dbReference>
<feature type="domain" description="Chromosomal replication initiator DnaA C-terminal" evidence="13">
    <location>
        <begin position="375"/>
        <end position="444"/>
    </location>
</feature>
<comment type="subcellular location">
    <subcellularLocation>
        <location evidence="8">Cytoplasm</location>
    </subcellularLocation>
</comment>
<dbReference type="InterPro" id="IPR013159">
    <property type="entry name" value="DnaA_C"/>
</dbReference>
<dbReference type="InterPro" id="IPR024633">
    <property type="entry name" value="DnaA_N_dom"/>
</dbReference>
<name>A0A9D1X6C7_9BACT</name>
<evidence type="ECO:0000256" key="1">
    <source>
        <dbReference type="ARBA" id="ARBA00006583"/>
    </source>
</evidence>
<dbReference type="InterPro" id="IPR020591">
    <property type="entry name" value="Chromosome_initiator_DnaA-like"/>
</dbReference>
<evidence type="ECO:0000256" key="2">
    <source>
        <dbReference type="ARBA" id="ARBA00022490"/>
    </source>
</evidence>
<dbReference type="InterPro" id="IPR013317">
    <property type="entry name" value="DnaA_dom"/>
</dbReference>
<evidence type="ECO:0000256" key="5">
    <source>
        <dbReference type="ARBA" id="ARBA00022840"/>
    </source>
</evidence>
<dbReference type="PANTHER" id="PTHR30050">
    <property type="entry name" value="CHROMOSOMAL REPLICATION INITIATOR PROTEIN DNAA"/>
    <property type="match status" value="1"/>
</dbReference>
<feature type="binding site" evidence="8">
    <location>
        <position position="179"/>
    </location>
    <ligand>
        <name>ATP</name>
        <dbReference type="ChEBI" id="CHEBI:30616"/>
    </ligand>
</feature>
<protein>
    <recommendedName>
        <fullName evidence="8 9">Chromosomal replication initiator protein DnaA</fullName>
    </recommendedName>
</protein>
<dbReference type="InterPro" id="IPR003593">
    <property type="entry name" value="AAA+_ATPase"/>
</dbReference>
<comment type="domain">
    <text evidence="8">Domain I is involved in oligomerization and binding regulators, domain II is flexibile and of varying length in different bacteria, domain III forms the AAA+ region, while domain IV binds dsDNA.</text>
</comment>
<keyword evidence="5 8" id="KW-0067">ATP-binding</keyword>
<evidence type="ECO:0000256" key="4">
    <source>
        <dbReference type="ARBA" id="ARBA00022741"/>
    </source>
</evidence>
<dbReference type="GO" id="GO:0005886">
    <property type="term" value="C:plasma membrane"/>
    <property type="evidence" value="ECO:0007669"/>
    <property type="project" value="TreeGrafter"/>
</dbReference>
<dbReference type="Pfam" id="PF08299">
    <property type="entry name" value="Bac_DnaA_C"/>
    <property type="match status" value="1"/>
</dbReference>
<feature type="binding site" evidence="8">
    <location>
        <position position="178"/>
    </location>
    <ligand>
        <name>ATP</name>
        <dbReference type="ChEBI" id="CHEBI:30616"/>
    </ligand>
</feature>
<dbReference type="InterPro" id="IPR010921">
    <property type="entry name" value="Trp_repressor/repl_initiator"/>
</dbReference>
<feature type="region of interest" description="Domain I, interacts with DnaA modulators" evidence="8">
    <location>
        <begin position="1"/>
        <end position="96"/>
    </location>
</feature>
<evidence type="ECO:0000256" key="7">
    <source>
        <dbReference type="ARBA" id="ARBA00023125"/>
    </source>
</evidence>
<keyword evidence="3 8" id="KW-0235">DNA replication</keyword>
<dbReference type="CDD" id="cd06571">
    <property type="entry name" value="Bac_DnaA_C"/>
    <property type="match status" value="1"/>
</dbReference>
<dbReference type="SMART" id="SM00382">
    <property type="entry name" value="AAA"/>
    <property type="match status" value="1"/>
</dbReference>
<dbReference type="SMART" id="SM00760">
    <property type="entry name" value="Bac_DnaA_C"/>
    <property type="match status" value="1"/>
</dbReference>
<dbReference type="InterPro" id="IPR038454">
    <property type="entry name" value="DnaA_N_sf"/>
</dbReference>
<accession>A0A9D1X6C7</accession>
<comment type="similarity">
    <text evidence="1 8 11">Belongs to the DnaA family.</text>
</comment>
<dbReference type="FunFam" id="3.40.50.300:FF:000668">
    <property type="entry name" value="Chromosomal replication initiator protein DnaA"/>
    <property type="match status" value="1"/>
</dbReference>
<keyword evidence="6 8" id="KW-0446">Lipid-binding</keyword>
<dbReference type="Proteomes" id="UP000886740">
    <property type="component" value="Unassembled WGS sequence"/>
</dbReference>
<comment type="caution">
    <text evidence="14">The sequence shown here is derived from an EMBL/GenBank/DDBJ whole genome shotgun (WGS) entry which is preliminary data.</text>
</comment>
<evidence type="ECO:0000259" key="12">
    <source>
        <dbReference type="SMART" id="SM00382"/>
    </source>
</evidence>
<evidence type="ECO:0000313" key="14">
    <source>
        <dbReference type="EMBL" id="HIX73748.1"/>
    </source>
</evidence>
<comment type="function">
    <text evidence="8 10">Plays an essential role in the initiation and regulation of chromosomal replication. ATP-DnaA binds to the origin of replication (oriC) to initiate formation of the DNA replication initiation complex once per cell cycle. Binds the DnaA box (a 9 base pair repeat at the origin) and separates the double-stranded (ds)DNA. Forms a right-handed helical filament on oriC DNA; dsDNA binds to the exterior of the filament while single-stranded (ss)DNA is stabiized in the filament's interior. The ATP-DnaA-oriC complex binds and stabilizes one strand of the AT-rich DNA unwinding element (DUE), permitting loading of DNA polymerase. After initiation quickly degrades to an ADP-DnaA complex that is not apt for DNA replication. Binds acidic phospholipids.</text>
</comment>
<dbReference type="InterPro" id="IPR018312">
    <property type="entry name" value="Chromosome_initiator_DnaA_CS"/>
</dbReference>
<dbReference type="Pfam" id="PF00308">
    <property type="entry name" value="Bac_DnaA"/>
    <property type="match status" value="1"/>
</dbReference>
<dbReference type="GO" id="GO:0003688">
    <property type="term" value="F:DNA replication origin binding"/>
    <property type="evidence" value="ECO:0007669"/>
    <property type="project" value="UniProtKB-UniRule"/>
</dbReference>
<dbReference type="NCBIfam" id="TIGR00362">
    <property type="entry name" value="DnaA"/>
    <property type="match status" value="1"/>
</dbReference>
<dbReference type="GO" id="GO:0006270">
    <property type="term" value="P:DNA replication initiation"/>
    <property type="evidence" value="ECO:0007669"/>
    <property type="project" value="UniProtKB-UniRule"/>
</dbReference>
<dbReference type="SUPFAM" id="SSF52540">
    <property type="entry name" value="P-loop containing nucleoside triphosphate hydrolases"/>
    <property type="match status" value="1"/>
</dbReference>
<dbReference type="PANTHER" id="PTHR30050:SF2">
    <property type="entry name" value="CHROMOSOMAL REPLICATION INITIATOR PROTEIN DNAA"/>
    <property type="match status" value="1"/>
</dbReference>
<evidence type="ECO:0000256" key="9">
    <source>
        <dbReference type="NCBIfam" id="TIGR00362"/>
    </source>
</evidence>
<sequence length="467" mass="53253">MQGDCQILWNKCLAVIKDIVPEAAFNTWFKPIIPLSYEGNKFTIQVPSQFFYEYLEEKFVNVLKVTIYRVFGQGTILNYRVMVDKSTGGTVDYPAENAAANAGMRKQPMPNVTHAPNPFVSVMPQDLDPQLNPKYSFENYFEGTSNRLVRTAGEAVAQNPGKTTFNPLFIFGPSGVGKTHLCHAIGRRIRELHPQKKVLYVTSHLFRVQFTDAIRKNTTNDFLNFYQNIDVLLLDDIQELIGMDKTQNTFFHIFNHLHQLGKQLILTSDKAPVDLQGMEERLITRLKWGLTAELSRPDLDLRKKILKNKINHDGIVIPDEVFNFIANNVTENVRDLEGILVSLMANAVINNREIDLSLTKRVVSQAVHLEKKQLSVQMIQETVCKYFNLEQATIQTNSRKREVVQARQITMYLSKKYTDSSFSSIGKIVGKRDHATVLHACKTIKDQIETNKSFRASVEEIEALLKN</sequence>
<evidence type="ECO:0000259" key="13">
    <source>
        <dbReference type="SMART" id="SM00760"/>
    </source>
</evidence>
<feature type="binding site" evidence="8">
    <location>
        <position position="177"/>
    </location>
    <ligand>
        <name>ATP</name>
        <dbReference type="ChEBI" id="CHEBI:30616"/>
    </ligand>
</feature>
<dbReference type="InterPro" id="IPR001957">
    <property type="entry name" value="Chromosome_initiator_DnaA"/>
</dbReference>
<dbReference type="PROSITE" id="PS01008">
    <property type="entry name" value="DNAA"/>
    <property type="match status" value="1"/>
</dbReference>
<keyword evidence="2 8" id="KW-0963">Cytoplasm</keyword>
<feature type="region of interest" description="Domain IV, binds dsDNA" evidence="8">
    <location>
        <begin position="348"/>
        <end position="467"/>
    </location>
</feature>
<evidence type="ECO:0000256" key="3">
    <source>
        <dbReference type="ARBA" id="ARBA00022705"/>
    </source>
</evidence>
<dbReference type="Gene3D" id="3.30.300.180">
    <property type="match status" value="1"/>
</dbReference>
<keyword evidence="4 8" id="KW-0547">Nucleotide-binding</keyword>
<feature type="domain" description="AAA+ ATPase" evidence="12">
    <location>
        <begin position="164"/>
        <end position="294"/>
    </location>
</feature>
<dbReference type="AlphaFoldDB" id="A0A9D1X6C7"/>
<dbReference type="GO" id="GO:0006275">
    <property type="term" value="P:regulation of DNA replication"/>
    <property type="evidence" value="ECO:0007669"/>
    <property type="project" value="UniProtKB-UniRule"/>
</dbReference>
<organism evidence="14 15">
    <name type="scientific">Candidatus Parabacteroides intestinipullorum</name>
    <dbReference type="NCBI Taxonomy" id="2838723"/>
    <lineage>
        <taxon>Bacteria</taxon>
        <taxon>Pseudomonadati</taxon>
        <taxon>Bacteroidota</taxon>
        <taxon>Bacteroidia</taxon>
        <taxon>Bacteroidales</taxon>
        <taxon>Tannerellaceae</taxon>
        <taxon>Parabacteroides</taxon>
    </lineage>
</organism>
<dbReference type="GO" id="GO:0005737">
    <property type="term" value="C:cytoplasm"/>
    <property type="evidence" value="ECO:0007669"/>
    <property type="project" value="UniProtKB-SubCell"/>
</dbReference>
<comment type="caution">
    <text evidence="8">Lacks conserved residue(s) required for the propagation of feature annotation.</text>
</comment>
<dbReference type="PRINTS" id="PR00051">
    <property type="entry name" value="DNAA"/>
</dbReference>
<evidence type="ECO:0000256" key="10">
    <source>
        <dbReference type="RuleBase" id="RU000577"/>
    </source>
</evidence>
<gene>
    <name evidence="8 14" type="primary">dnaA</name>
    <name evidence="14" type="ORF">H9977_01660</name>
</gene>
<evidence type="ECO:0000256" key="11">
    <source>
        <dbReference type="RuleBase" id="RU004227"/>
    </source>
</evidence>
<dbReference type="GO" id="GO:0008289">
    <property type="term" value="F:lipid binding"/>
    <property type="evidence" value="ECO:0007669"/>
    <property type="project" value="UniProtKB-KW"/>
</dbReference>
<keyword evidence="7 8" id="KW-0238">DNA-binding</keyword>
<reference evidence="14" key="2">
    <citation type="submission" date="2021-04" db="EMBL/GenBank/DDBJ databases">
        <authorList>
            <person name="Gilroy R."/>
        </authorList>
    </citation>
    <scope>NUCLEOTIDE SEQUENCE</scope>
    <source>
        <strain evidence="14">ChiGjej6B6-14162</strain>
    </source>
</reference>
<evidence type="ECO:0000313" key="15">
    <source>
        <dbReference type="Proteomes" id="UP000886740"/>
    </source>
</evidence>
<dbReference type="Gene3D" id="3.40.50.300">
    <property type="entry name" value="P-loop containing nucleotide triphosphate hydrolases"/>
    <property type="match status" value="1"/>
</dbReference>
<evidence type="ECO:0000256" key="8">
    <source>
        <dbReference type="HAMAP-Rule" id="MF_00377"/>
    </source>
</evidence>
<dbReference type="EMBL" id="DXEL01000016">
    <property type="protein sequence ID" value="HIX73748.1"/>
    <property type="molecule type" value="Genomic_DNA"/>
</dbReference>